<evidence type="ECO:0000313" key="3">
    <source>
        <dbReference type="Proteomes" id="UP001054252"/>
    </source>
</evidence>
<feature type="compositionally biased region" description="Low complexity" evidence="1">
    <location>
        <begin position="135"/>
        <end position="146"/>
    </location>
</feature>
<keyword evidence="3" id="KW-1185">Reference proteome</keyword>
<dbReference type="Proteomes" id="UP001054252">
    <property type="component" value="Unassembled WGS sequence"/>
</dbReference>
<proteinExistence type="predicted"/>
<dbReference type="AlphaFoldDB" id="A0AAV5IUV2"/>
<protein>
    <submittedName>
        <fullName evidence="2">Uncharacterized protein</fullName>
    </submittedName>
</protein>
<accession>A0AAV5IUV2</accession>
<evidence type="ECO:0000256" key="1">
    <source>
        <dbReference type="SAM" id="MobiDB-lite"/>
    </source>
</evidence>
<sequence>MPSIPLPPFYDSTFTLLSAHFLPPLIFSFALAGPSQIPFPPLHDWFAAVEAICLLLSNCQSHLLAAAKLPKPSACCYLDYQSHMRFCCGLALLGAILSSAAVISLHNQCSYTIWPGNLSAMARRFSVMAASNWQPVPRSSSRPHPVGLADSGPEPAARLTSPVVARELVYFWSRPAYFGRPAKPRGGSSG</sequence>
<evidence type="ECO:0000313" key="2">
    <source>
        <dbReference type="EMBL" id="GKV02580.1"/>
    </source>
</evidence>
<gene>
    <name evidence="2" type="ORF">SLEP1_g15002</name>
</gene>
<feature type="region of interest" description="Disordered" evidence="1">
    <location>
        <begin position="134"/>
        <end position="156"/>
    </location>
</feature>
<name>A0AAV5IUV2_9ROSI</name>
<reference evidence="2 3" key="1">
    <citation type="journal article" date="2021" name="Commun. Biol.">
        <title>The genome of Shorea leprosula (Dipterocarpaceae) highlights the ecological relevance of drought in aseasonal tropical rainforests.</title>
        <authorList>
            <person name="Ng K.K.S."/>
            <person name="Kobayashi M.J."/>
            <person name="Fawcett J.A."/>
            <person name="Hatakeyama M."/>
            <person name="Paape T."/>
            <person name="Ng C.H."/>
            <person name="Ang C.C."/>
            <person name="Tnah L.H."/>
            <person name="Lee C.T."/>
            <person name="Nishiyama T."/>
            <person name="Sese J."/>
            <person name="O'Brien M.J."/>
            <person name="Copetti D."/>
            <person name="Mohd Noor M.I."/>
            <person name="Ong R.C."/>
            <person name="Putra M."/>
            <person name="Sireger I.Z."/>
            <person name="Indrioko S."/>
            <person name="Kosugi Y."/>
            <person name="Izuno A."/>
            <person name="Isagi Y."/>
            <person name="Lee S.L."/>
            <person name="Shimizu K.K."/>
        </authorList>
    </citation>
    <scope>NUCLEOTIDE SEQUENCE [LARGE SCALE GENOMIC DNA]</scope>
    <source>
        <strain evidence="2">214</strain>
    </source>
</reference>
<dbReference type="EMBL" id="BPVZ01000019">
    <property type="protein sequence ID" value="GKV02580.1"/>
    <property type="molecule type" value="Genomic_DNA"/>
</dbReference>
<organism evidence="2 3">
    <name type="scientific">Rubroshorea leprosula</name>
    <dbReference type="NCBI Taxonomy" id="152421"/>
    <lineage>
        <taxon>Eukaryota</taxon>
        <taxon>Viridiplantae</taxon>
        <taxon>Streptophyta</taxon>
        <taxon>Embryophyta</taxon>
        <taxon>Tracheophyta</taxon>
        <taxon>Spermatophyta</taxon>
        <taxon>Magnoliopsida</taxon>
        <taxon>eudicotyledons</taxon>
        <taxon>Gunneridae</taxon>
        <taxon>Pentapetalae</taxon>
        <taxon>rosids</taxon>
        <taxon>malvids</taxon>
        <taxon>Malvales</taxon>
        <taxon>Dipterocarpaceae</taxon>
        <taxon>Rubroshorea</taxon>
    </lineage>
</organism>
<comment type="caution">
    <text evidence="2">The sequence shown here is derived from an EMBL/GenBank/DDBJ whole genome shotgun (WGS) entry which is preliminary data.</text>
</comment>